<evidence type="ECO:0000256" key="4">
    <source>
        <dbReference type="SAM" id="Phobius"/>
    </source>
</evidence>
<proteinExistence type="inferred from homology"/>
<dbReference type="PROSITE" id="PS51758">
    <property type="entry name" value="LETM1_RBD"/>
    <property type="match status" value="1"/>
</dbReference>
<dbReference type="EMBL" id="VFLP01000053">
    <property type="protein sequence ID" value="TRX90642.1"/>
    <property type="molecule type" value="Genomic_DNA"/>
</dbReference>
<evidence type="ECO:0000256" key="2">
    <source>
        <dbReference type="PROSITE-ProRule" id="PRU01094"/>
    </source>
</evidence>
<sequence>MSPTKEAVSTKNSPAPLPQFSQAIKYNGMVYCSGSIGRDPATTELAKGGVQPESRVAIKNLAAVLEAAGSSLENIVKVNVFLTTMDDFVAMNQVYDEFFGSINPKPQGSCYRVAGKVVSSQRLMSLNARARFVRVQPTHLHAICQGSSSSVSHISPRLPLGLSQVHRYTCSPYSRNVSQSHFRLASTSSASASATQRKTPDIGLEEPPPPTSPEPLSDSLNPPASTRPPPLDLPVRDPSSNLFTHLFHLGRAYTTFYKTGLKAVFTNRRLLRDLPDTPPPGLPSPATSVRGSASAATIAGAAHAPGSALSRSLDKSANPTRASLLLRARVRHDSARLPLFALIVLICGEFTPLIVLVFPRLTPYTCRIPTQAAVIRKSIEARRAASIRALSYVNTAEPTAVAKVADGHICRSLGLGSPLWDRTGFDVPWAKTRAADVVKRIVQDDAMVKNGGGVRALVDDEVVLACEERGIDTLGKDVASLRSRLEAWVARSAPSQTGDVEAALKEATDKVRRLLLGLEGSIR</sequence>
<keyword evidence="4" id="KW-1133">Transmembrane helix</keyword>
<gene>
    <name evidence="6" type="ORF">FHL15_008417</name>
</gene>
<evidence type="ECO:0000256" key="3">
    <source>
        <dbReference type="SAM" id="MobiDB-lite"/>
    </source>
</evidence>
<dbReference type="GO" id="GO:0019239">
    <property type="term" value="F:deaminase activity"/>
    <property type="evidence" value="ECO:0007669"/>
    <property type="project" value="TreeGrafter"/>
</dbReference>
<dbReference type="InterPro" id="IPR006175">
    <property type="entry name" value="YjgF/YER057c/UK114"/>
</dbReference>
<dbReference type="Proteomes" id="UP000319160">
    <property type="component" value="Unassembled WGS sequence"/>
</dbReference>
<feature type="transmembrane region" description="Helical" evidence="4">
    <location>
        <begin position="337"/>
        <end position="358"/>
    </location>
</feature>
<dbReference type="OrthoDB" id="73691at2759"/>
<comment type="similarity">
    <text evidence="1">Belongs to the RutC family.</text>
</comment>
<dbReference type="STRING" id="2512241.A0A553HRQ7"/>
<keyword evidence="4" id="KW-0812">Transmembrane</keyword>
<dbReference type="AlphaFoldDB" id="A0A553HRQ7"/>
<evidence type="ECO:0000313" key="6">
    <source>
        <dbReference type="EMBL" id="TRX90642.1"/>
    </source>
</evidence>
<dbReference type="FunFam" id="3.30.1330.40:FF:000001">
    <property type="entry name" value="L-PSP family endoribonuclease"/>
    <property type="match status" value="1"/>
</dbReference>
<protein>
    <recommendedName>
        <fullName evidence="5">Letm1 RBD domain-containing protein</fullName>
    </recommendedName>
</protein>
<comment type="caution">
    <text evidence="6">The sequence shown here is derived from an EMBL/GenBank/DDBJ whole genome shotgun (WGS) entry which is preliminary data.</text>
</comment>
<feature type="region of interest" description="Disordered" evidence="3">
    <location>
        <begin position="184"/>
        <end position="236"/>
    </location>
</feature>
<keyword evidence="7" id="KW-1185">Reference proteome</keyword>
<evidence type="ECO:0000313" key="7">
    <source>
        <dbReference type="Proteomes" id="UP000319160"/>
    </source>
</evidence>
<dbReference type="GO" id="GO:0005829">
    <property type="term" value="C:cytosol"/>
    <property type="evidence" value="ECO:0007669"/>
    <property type="project" value="TreeGrafter"/>
</dbReference>
<dbReference type="GO" id="GO:0043022">
    <property type="term" value="F:ribosome binding"/>
    <property type="evidence" value="ECO:0007669"/>
    <property type="project" value="InterPro"/>
</dbReference>
<evidence type="ECO:0000259" key="5">
    <source>
        <dbReference type="PROSITE" id="PS51758"/>
    </source>
</evidence>
<feature type="region of interest" description="Disordered" evidence="3">
    <location>
        <begin position="272"/>
        <end position="294"/>
    </location>
</feature>
<evidence type="ECO:0000256" key="1">
    <source>
        <dbReference type="ARBA" id="ARBA00010552"/>
    </source>
</evidence>
<dbReference type="SUPFAM" id="SSF55298">
    <property type="entry name" value="YjgF-like"/>
    <property type="match status" value="1"/>
</dbReference>
<dbReference type="GO" id="GO:0005739">
    <property type="term" value="C:mitochondrion"/>
    <property type="evidence" value="ECO:0007669"/>
    <property type="project" value="TreeGrafter"/>
</dbReference>
<keyword evidence="2" id="KW-0496">Mitochondrion</keyword>
<name>A0A553HRQ7_9PEZI</name>
<keyword evidence="4" id="KW-0472">Membrane</keyword>
<reference evidence="7" key="1">
    <citation type="submission" date="2019-06" db="EMBL/GenBank/DDBJ databases">
        <title>Draft genome sequence of the griseofulvin-producing fungus Xylaria cubensis strain G536.</title>
        <authorList>
            <person name="Mead M.E."/>
            <person name="Raja H.A."/>
            <person name="Steenwyk J.L."/>
            <person name="Knowles S.L."/>
            <person name="Oberlies N.H."/>
            <person name="Rokas A."/>
        </authorList>
    </citation>
    <scope>NUCLEOTIDE SEQUENCE [LARGE SCALE GENOMIC DNA]</scope>
    <source>
        <strain evidence="7">G536</strain>
    </source>
</reference>
<dbReference type="Pfam" id="PF07766">
    <property type="entry name" value="LETM1_RBD"/>
    <property type="match status" value="1"/>
</dbReference>
<dbReference type="Pfam" id="PF01042">
    <property type="entry name" value="Ribonuc_L-PSP"/>
    <property type="match status" value="1"/>
</dbReference>
<dbReference type="PANTHER" id="PTHR11803">
    <property type="entry name" value="2-IMINOBUTANOATE/2-IMINOPROPANOATE DEAMINASE RIDA"/>
    <property type="match status" value="1"/>
</dbReference>
<accession>A0A553HRQ7</accession>
<organism evidence="6 7">
    <name type="scientific">Xylaria flabelliformis</name>
    <dbReference type="NCBI Taxonomy" id="2512241"/>
    <lineage>
        <taxon>Eukaryota</taxon>
        <taxon>Fungi</taxon>
        <taxon>Dikarya</taxon>
        <taxon>Ascomycota</taxon>
        <taxon>Pezizomycotina</taxon>
        <taxon>Sordariomycetes</taxon>
        <taxon>Xylariomycetidae</taxon>
        <taxon>Xylariales</taxon>
        <taxon>Xylariaceae</taxon>
        <taxon>Xylaria</taxon>
    </lineage>
</organism>
<dbReference type="CDD" id="cd00448">
    <property type="entry name" value="YjgF_YER057c_UK114_family"/>
    <property type="match status" value="1"/>
</dbReference>
<dbReference type="InterPro" id="IPR033122">
    <property type="entry name" value="LETM1-like_RBD"/>
</dbReference>
<feature type="compositionally biased region" description="Low complexity" evidence="3">
    <location>
        <begin position="185"/>
        <end position="195"/>
    </location>
</feature>
<dbReference type="InterPro" id="IPR035959">
    <property type="entry name" value="RutC-like_sf"/>
</dbReference>
<dbReference type="Gene3D" id="3.30.1330.40">
    <property type="entry name" value="RutC-like"/>
    <property type="match status" value="1"/>
</dbReference>
<dbReference type="PANTHER" id="PTHR11803:SF42">
    <property type="entry name" value="MMF1"/>
    <property type="match status" value="1"/>
</dbReference>
<feature type="domain" description="Letm1 RBD" evidence="5">
    <location>
        <begin position="326"/>
        <end position="520"/>
    </location>
</feature>